<gene>
    <name evidence="1" type="ORF">A2903_01505</name>
</gene>
<name>A0A1F6WPR0_9BACT</name>
<sequence length="77" mass="9026">MVKVKLQNVFFEPELNSYLDQNKMELGLKTRSQMLRRIIKERYRICKEDGCIGFSVVNGYCFKHNKREGNGHGTETV</sequence>
<evidence type="ECO:0000313" key="2">
    <source>
        <dbReference type="Proteomes" id="UP000178184"/>
    </source>
</evidence>
<dbReference type="Proteomes" id="UP000178184">
    <property type="component" value="Unassembled WGS sequence"/>
</dbReference>
<reference evidence="1 2" key="1">
    <citation type="journal article" date="2016" name="Nat. Commun.">
        <title>Thousands of microbial genomes shed light on interconnected biogeochemical processes in an aquifer system.</title>
        <authorList>
            <person name="Anantharaman K."/>
            <person name="Brown C.T."/>
            <person name="Hug L.A."/>
            <person name="Sharon I."/>
            <person name="Castelle C.J."/>
            <person name="Probst A.J."/>
            <person name="Thomas B.C."/>
            <person name="Singh A."/>
            <person name="Wilkins M.J."/>
            <person name="Karaoz U."/>
            <person name="Brodie E.L."/>
            <person name="Williams K.H."/>
            <person name="Hubbard S.S."/>
            <person name="Banfield J.F."/>
        </authorList>
    </citation>
    <scope>NUCLEOTIDE SEQUENCE [LARGE SCALE GENOMIC DNA]</scope>
</reference>
<dbReference type="EMBL" id="MFUO01000018">
    <property type="protein sequence ID" value="OGI83871.1"/>
    <property type="molecule type" value="Genomic_DNA"/>
</dbReference>
<dbReference type="AlphaFoldDB" id="A0A1F6WPR0"/>
<evidence type="ECO:0000313" key="1">
    <source>
        <dbReference type="EMBL" id="OGI83871.1"/>
    </source>
</evidence>
<dbReference type="STRING" id="1801764.A2903_01505"/>
<organism evidence="1 2">
    <name type="scientific">Candidatus Nomurabacteria bacterium RIFCSPLOWO2_01_FULL_33_17</name>
    <dbReference type="NCBI Taxonomy" id="1801764"/>
    <lineage>
        <taxon>Bacteria</taxon>
        <taxon>Candidatus Nomuraibacteriota</taxon>
    </lineage>
</organism>
<accession>A0A1F6WPR0</accession>
<proteinExistence type="predicted"/>
<protein>
    <submittedName>
        <fullName evidence="1">Uncharacterized protein</fullName>
    </submittedName>
</protein>
<comment type="caution">
    <text evidence="1">The sequence shown here is derived from an EMBL/GenBank/DDBJ whole genome shotgun (WGS) entry which is preliminary data.</text>
</comment>